<dbReference type="AlphaFoldDB" id="A0A1N6YIB7"/>
<dbReference type="CDD" id="cd00801">
    <property type="entry name" value="INT_P4_C"/>
    <property type="match status" value="1"/>
</dbReference>
<dbReference type="InterPro" id="IPR025166">
    <property type="entry name" value="Integrase_DNA_bind_dom"/>
</dbReference>
<dbReference type="PANTHER" id="PTHR30629">
    <property type="entry name" value="PROPHAGE INTEGRASE"/>
    <property type="match status" value="1"/>
</dbReference>
<dbReference type="InterPro" id="IPR038488">
    <property type="entry name" value="Integrase_DNA-bd_sf"/>
</dbReference>
<dbReference type="Gene3D" id="3.30.160.390">
    <property type="entry name" value="Integrase, DNA-binding domain"/>
    <property type="match status" value="1"/>
</dbReference>
<dbReference type="GO" id="GO:0015074">
    <property type="term" value="P:DNA integration"/>
    <property type="evidence" value="ECO:0007669"/>
    <property type="project" value="UniProtKB-KW"/>
</dbReference>
<feature type="domain" description="Tyr recombinase" evidence="5">
    <location>
        <begin position="207"/>
        <end position="401"/>
    </location>
</feature>
<dbReference type="GO" id="GO:0006310">
    <property type="term" value="P:DNA recombination"/>
    <property type="evidence" value="ECO:0007669"/>
    <property type="project" value="UniProtKB-KW"/>
</dbReference>
<proteinExistence type="inferred from homology"/>
<evidence type="ECO:0000313" key="7">
    <source>
        <dbReference type="Proteomes" id="UP000186079"/>
    </source>
</evidence>
<comment type="similarity">
    <text evidence="1">Belongs to the 'phage' integrase family.</text>
</comment>
<keyword evidence="2" id="KW-0229">DNA integration</keyword>
<evidence type="ECO:0000256" key="3">
    <source>
        <dbReference type="ARBA" id="ARBA00023125"/>
    </source>
</evidence>
<dbReference type="PROSITE" id="PS51898">
    <property type="entry name" value="TYR_RECOMBINASE"/>
    <property type="match status" value="1"/>
</dbReference>
<dbReference type="InterPro" id="IPR053876">
    <property type="entry name" value="Phage_int_M"/>
</dbReference>
<dbReference type="InterPro" id="IPR010998">
    <property type="entry name" value="Integrase_recombinase_N"/>
</dbReference>
<dbReference type="Gene3D" id="1.10.150.130">
    <property type="match status" value="1"/>
</dbReference>
<dbReference type="InterPro" id="IPR013762">
    <property type="entry name" value="Integrase-like_cat_sf"/>
</dbReference>
<dbReference type="Gene3D" id="1.10.443.10">
    <property type="entry name" value="Intergrase catalytic core"/>
    <property type="match status" value="1"/>
</dbReference>
<dbReference type="SUPFAM" id="SSF56349">
    <property type="entry name" value="DNA breaking-rejoining enzymes"/>
    <property type="match status" value="1"/>
</dbReference>
<keyword evidence="4" id="KW-0233">DNA recombination</keyword>
<dbReference type="InterPro" id="IPR011010">
    <property type="entry name" value="DNA_brk_join_enz"/>
</dbReference>
<dbReference type="RefSeq" id="WP_039560021.1">
    <property type="nucleotide sequence ID" value="NZ_FTMC01000015.1"/>
</dbReference>
<dbReference type="Pfam" id="PF13356">
    <property type="entry name" value="Arm-DNA-bind_3"/>
    <property type="match status" value="1"/>
</dbReference>
<dbReference type="GO" id="GO:0003677">
    <property type="term" value="F:DNA binding"/>
    <property type="evidence" value="ECO:0007669"/>
    <property type="project" value="UniProtKB-KW"/>
</dbReference>
<dbReference type="InterPro" id="IPR002104">
    <property type="entry name" value="Integrase_catalytic"/>
</dbReference>
<evidence type="ECO:0000259" key="5">
    <source>
        <dbReference type="PROSITE" id="PS51898"/>
    </source>
</evidence>
<reference evidence="6 7" key="1">
    <citation type="submission" date="2017-01" db="EMBL/GenBank/DDBJ databases">
        <authorList>
            <person name="Mah S.A."/>
            <person name="Swanson W.J."/>
            <person name="Moy G.W."/>
            <person name="Vacquier V.D."/>
        </authorList>
    </citation>
    <scope>NUCLEOTIDE SEQUENCE [LARGE SCALE GENOMIC DNA]</scope>
    <source>
        <strain evidence="6 7">ATCC 29606</strain>
    </source>
</reference>
<dbReference type="EMBL" id="FTMC01000015">
    <property type="protein sequence ID" value="SIR14231.1"/>
    <property type="molecule type" value="Genomic_DNA"/>
</dbReference>
<evidence type="ECO:0000256" key="2">
    <source>
        <dbReference type="ARBA" id="ARBA00022908"/>
    </source>
</evidence>
<dbReference type="Pfam" id="PF22022">
    <property type="entry name" value="Phage_int_M"/>
    <property type="match status" value="1"/>
</dbReference>
<organism evidence="6 7">
    <name type="scientific">Pseudomonas flexibilis</name>
    <dbReference type="NCBI Taxonomy" id="706570"/>
    <lineage>
        <taxon>Bacteria</taxon>
        <taxon>Pseudomonadati</taxon>
        <taxon>Pseudomonadota</taxon>
        <taxon>Gammaproteobacteria</taxon>
        <taxon>Pseudomonadales</taxon>
        <taxon>Pseudomonadaceae</taxon>
        <taxon>Pseudomonas</taxon>
    </lineage>
</organism>
<evidence type="ECO:0000256" key="1">
    <source>
        <dbReference type="ARBA" id="ARBA00008857"/>
    </source>
</evidence>
<accession>A0A1N6YIB7</accession>
<dbReference type="Pfam" id="PF00589">
    <property type="entry name" value="Phage_integrase"/>
    <property type="match status" value="1"/>
</dbReference>
<keyword evidence="3" id="KW-0238">DNA-binding</keyword>
<evidence type="ECO:0000313" key="6">
    <source>
        <dbReference type="EMBL" id="SIR14231.1"/>
    </source>
</evidence>
<name>A0A1N6YIB7_9PSED</name>
<evidence type="ECO:0000256" key="4">
    <source>
        <dbReference type="ARBA" id="ARBA00023172"/>
    </source>
</evidence>
<dbReference type="Proteomes" id="UP000186079">
    <property type="component" value="Unassembled WGS sequence"/>
</dbReference>
<dbReference type="PANTHER" id="PTHR30629:SF9">
    <property type="entry name" value="PROTEIN INTB-RELATED"/>
    <property type="match status" value="1"/>
</dbReference>
<sequence>MARKVAPLSDAQCRAAKPLNKEYKLFDGNGLYLLVKVNGSRIWRYKYTKPDGREGLTSFGHYPGITLAMARKQRDEARLLLLQGRDPIQQKLVTRRDAENARRTFEAVALNWHREMSRKWTPQYSGDVLVRLRDYLFPVLGHRAIAELDTSDLLVPVEMAKKRGTYTVARRLQQYMQCIMRDAKRARLIDSNPALDLVGAVKPQKVTHRPALSPQELPELLARIDAYRGNEITRIAVLLKLHMFVRSSELRFARWHEIDFDRALWEIPDTRKAIPGVRFSTRGTKMVGDIHLVPLSPQVLALLKRLKAISGRQTLLFPGEREASRPMSENTINKALRIMGYDTRTELCGHGFRTMACSALVESGLWSPEAIERQMSHRERNSVRAAYIHKAEFIEQRRLIMDWWSNYLDANRGGQVSPYDFARRQGGRSCG</sequence>
<gene>
    <name evidence="6" type="ORF">SAMN05421672_11576</name>
</gene>
<protein>
    <submittedName>
        <fullName evidence="6">Integrase</fullName>
    </submittedName>
</protein>
<dbReference type="InterPro" id="IPR050808">
    <property type="entry name" value="Phage_Integrase"/>
</dbReference>